<dbReference type="Pfam" id="PF00023">
    <property type="entry name" value="Ank"/>
    <property type="match status" value="1"/>
</dbReference>
<dbReference type="Pfam" id="PF13962">
    <property type="entry name" value="PGG"/>
    <property type="match status" value="1"/>
</dbReference>
<feature type="domain" description="PGG" evidence="9">
    <location>
        <begin position="176"/>
        <end position="295"/>
    </location>
</feature>
<dbReference type="OrthoDB" id="912033at2759"/>
<evidence type="ECO:0000256" key="1">
    <source>
        <dbReference type="ARBA" id="ARBA00004141"/>
    </source>
</evidence>
<keyword evidence="4 8" id="KW-1133">Transmembrane helix</keyword>
<dbReference type="Gramene" id="OE9A095308T2">
    <property type="protein sequence ID" value="OE9A095308C2"/>
    <property type="gene ID" value="OE9A095308"/>
</dbReference>
<keyword evidence="3" id="KW-0677">Repeat</keyword>
<gene>
    <name evidence="10" type="ORF">OLEA9_A095308</name>
</gene>
<evidence type="ECO:0000256" key="8">
    <source>
        <dbReference type="SAM" id="Phobius"/>
    </source>
</evidence>
<sequence length="298" mass="33486">MCLARDRNGLTPLHLAAIKGRIEVVKELVQANRDAAQVIVGQGQTILHLCVKYYQIEALKHLVNTIRDQDFTNCKDSDGNTILHLAVADKQVENLRGMTAMDVLIHSRTDLRDEEIEESLKRTGAFASMENNSLVQINHNITSPGLNLSIEHRDLSSNVKKNGREKMIKQNDDWLAKRSALMVVASLIATMAFQIRINPPSGVWQDNYKVDSQGHTISVFDFPKARESIFAHNHPEDYRRFLIANTAGLAASLSIILLLMSGLPLKRRIFMWILMVITWIAITAVAMTYLFSISVITP</sequence>
<evidence type="ECO:0000256" key="2">
    <source>
        <dbReference type="ARBA" id="ARBA00022692"/>
    </source>
</evidence>
<dbReference type="Gene3D" id="1.25.40.20">
    <property type="entry name" value="Ankyrin repeat-containing domain"/>
    <property type="match status" value="1"/>
</dbReference>
<dbReference type="InterPro" id="IPR002110">
    <property type="entry name" value="Ankyrin_rpt"/>
</dbReference>
<keyword evidence="11" id="KW-1185">Reference proteome</keyword>
<proteinExistence type="predicted"/>
<feature type="transmembrane region" description="Helical" evidence="8">
    <location>
        <begin position="241"/>
        <end position="260"/>
    </location>
</feature>
<dbReference type="InterPro" id="IPR036770">
    <property type="entry name" value="Ankyrin_rpt-contain_sf"/>
</dbReference>
<evidence type="ECO:0000256" key="6">
    <source>
        <dbReference type="ARBA" id="ARBA00023136"/>
    </source>
</evidence>
<feature type="transmembrane region" description="Helical" evidence="8">
    <location>
        <begin position="272"/>
        <end position="296"/>
    </location>
</feature>
<dbReference type="InterPro" id="IPR026961">
    <property type="entry name" value="PGG_dom"/>
</dbReference>
<feature type="transmembrane region" description="Helical" evidence="8">
    <location>
        <begin position="179"/>
        <end position="197"/>
    </location>
</feature>
<evidence type="ECO:0000256" key="7">
    <source>
        <dbReference type="PROSITE-ProRule" id="PRU00023"/>
    </source>
</evidence>
<evidence type="ECO:0000313" key="10">
    <source>
        <dbReference type="EMBL" id="CAA3008256.1"/>
    </source>
</evidence>
<dbReference type="GO" id="GO:0005886">
    <property type="term" value="C:plasma membrane"/>
    <property type="evidence" value="ECO:0007669"/>
    <property type="project" value="TreeGrafter"/>
</dbReference>
<dbReference type="EMBL" id="CACTIH010007294">
    <property type="protein sequence ID" value="CAA3008256.1"/>
    <property type="molecule type" value="Genomic_DNA"/>
</dbReference>
<keyword evidence="5 7" id="KW-0040">ANK repeat</keyword>
<keyword evidence="6 8" id="KW-0472">Membrane</keyword>
<comment type="subcellular location">
    <subcellularLocation>
        <location evidence="1">Membrane</location>
        <topology evidence="1">Multi-pass membrane protein</topology>
    </subcellularLocation>
</comment>
<dbReference type="PANTHER" id="PTHR24186:SF37">
    <property type="entry name" value="PGG DOMAIN-CONTAINING PROTEIN"/>
    <property type="match status" value="1"/>
</dbReference>
<dbReference type="AlphaFoldDB" id="A0A8S0TQP6"/>
<dbReference type="SUPFAM" id="SSF48403">
    <property type="entry name" value="Ankyrin repeat"/>
    <property type="match status" value="1"/>
</dbReference>
<evidence type="ECO:0000259" key="9">
    <source>
        <dbReference type="Pfam" id="PF13962"/>
    </source>
</evidence>
<comment type="caution">
    <text evidence="10">The sequence shown here is derived from an EMBL/GenBank/DDBJ whole genome shotgun (WGS) entry which is preliminary data.</text>
</comment>
<dbReference type="Proteomes" id="UP000594638">
    <property type="component" value="Unassembled WGS sequence"/>
</dbReference>
<dbReference type="PROSITE" id="PS50088">
    <property type="entry name" value="ANK_REPEAT"/>
    <property type="match status" value="1"/>
</dbReference>
<evidence type="ECO:0000256" key="3">
    <source>
        <dbReference type="ARBA" id="ARBA00022737"/>
    </source>
</evidence>
<feature type="repeat" description="ANK" evidence="7">
    <location>
        <begin position="8"/>
        <end position="34"/>
    </location>
</feature>
<dbReference type="PROSITE" id="PS50297">
    <property type="entry name" value="ANK_REP_REGION"/>
    <property type="match status" value="1"/>
</dbReference>
<organism evidence="10 11">
    <name type="scientific">Olea europaea subsp. europaea</name>
    <dbReference type="NCBI Taxonomy" id="158383"/>
    <lineage>
        <taxon>Eukaryota</taxon>
        <taxon>Viridiplantae</taxon>
        <taxon>Streptophyta</taxon>
        <taxon>Embryophyta</taxon>
        <taxon>Tracheophyta</taxon>
        <taxon>Spermatophyta</taxon>
        <taxon>Magnoliopsida</taxon>
        <taxon>eudicotyledons</taxon>
        <taxon>Gunneridae</taxon>
        <taxon>Pentapetalae</taxon>
        <taxon>asterids</taxon>
        <taxon>lamiids</taxon>
        <taxon>Lamiales</taxon>
        <taxon>Oleaceae</taxon>
        <taxon>Oleeae</taxon>
        <taxon>Olea</taxon>
    </lineage>
</organism>
<dbReference type="PANTHER" id="PTHR24186">
    <property type="entry name" value="PROTEIN PHOSPHATASE 1 REGULATORY SUBUNIT"/>
    <property type="match status" value="1"/>
</dbReference>
<name>A0A8S0TQP6_OLEEU</name>
<evidence type="ECO:0000256" key="4">
    <source>
        <dbReference type="ARBA" id="ARBA00022989"/>
    </source>
</evidence>
<evidence type="ECO:0000256" key="5">
    <source>
        <dbReference type="ARBA" id="ARBA00023043"/>
    </source>
</evidence>
<accession>A0A8S0TQP6</accession>
<protein>
    <submittedName>
        <fullName evidence="10">Ankyrin repeat-containing BDA1-like</fullName>
    </submittedName>
</protein>
<evidence type="ECO:0000313" key="11">
    <source>
        <dbReference type="Proteomes" id="UP000594638"/>
    </source>
</evidence>
<keyword evidence="2 8" id="KW-0812">Transmembrane</keyword>
<dbReference type="SMART" id="SM00248">
    <property type="entry name" value="ANK"/>
    <property type="match status" value="3"/>
</dbReference>
<reference evidence="10 11" key="1">
    <citation type="submission" date="2019-12" db="EMBL/GenBank/DDBJ databases">
        <authorList>
            <person name="Alioto T."/>
            <person name="Alioto T."/>
            <person name="Gomez Garrido J."/>
        </authorList>
    </citation>
    <scope>NUCLEOTIDE SEQUENCE [LARGE SCALE GENOMIC DNA]</scope>
</reference>